<dbReference type="EMBL" id="LZYE01000370">
    <property type="protein sequence ID" value="OFC28709.1"/>
    <property type="molecule type" value="Genomic_DNA"/>
</dbReference>
<evidence type="ECO:0000259" key="2">
    <source>
        <dbReference type="Pfam" id="PF11740"/>
    </source>
</evidence>
<dbReference type="RefSeq" id="WP_070114387.1">
    <property type="nucleotide sequence ID" value="NZ_LZYE01000370.1"/>
</dbReference>
<dbReference type="Pfam" id="PF11740">
    <property type="entry name" value="KfrA_N"/>
    <property type="match status" value="1"/>
</dbReference>
<dbReference type="AlphaFoldDB" id="A0A1E7YIT6"/>
<organism evidence="3 4">
    <name type="scientific">Acidithiobacillus caldus</name>
    <dbReference type="NCBI Taxonomy" id="33059"/>
    <lineage>
        <taxon>Bacteria</taxon>
        <taxon>Pseudomonadati</taxon>
        <taxon>Pseudomonadota</taxon>
        <taxon>Acidithiobacillia</taxon>
        <taxon>Acidithiobacillales</taxon>
        <taxon>Acidithiobacillaceae</taxon>
        <taxon>Acidithiobacillus</taxon>
    </lineage>
</organism>
<feature type="coiled-coil region" evidence="1">
    <location>
        <begin position="110"/>
        <end position="151"/>
    </location>
</feature>
<comment type="caution">
    <text evidence="3">The sequence shown here is derived from an EMBL/GenBank/DDBJ whole genome shotgun (WGS) entry which is preliminary data.</text>
</comment>
<evidence type="ECO:0000313" key="4">
    <source>
        <dbReference type="Proteomes" id="UP000175616"/>
    </source>
</evidence>
<keyword evidence="1" id="KW-0175">Coiled coil</keyword>
<sequence>MEPEVPLGRVTLEDVRGAVEQLGGDPSRTNAAKVREVLGRGGYTTIQKHLEALRVEQAAPEAEEGPETAPEAPKELVQGIWAAAWAEAARRQGKALTEALQKVFKLEERLGVALDDLEGLAEDLDRLEGERDAAVARAAAAEKALEEERQAMVGERAALTAMVEQLRTLLPPAALG</sequence>
<proteinExistence type="predicted"/>
<name>A0A1E7YIT6_9PROT</name>
<reference evidence="3 4" key="1">
    <citation type="submission" date="2016-06" db="EMBL/GenBank/DDBJ databases">
        <title>Gene turnover analysis identifies the evolutionary adaptation of the extremophile Acidithiobacillus caldus.</title>
        <authorList>
            <person name="Zhang X."/>
        </authorList>
    </citation>
    <scope>NUCLEOTIDE SEQUENCE [LARGE SCALE GENOMIC DNA]</scope>
    <source>
        <strain evidence="3 4">DX</strain>
    </source>
</reference>
<accession>A0A1E7YIT6</accession>
<protein>
    <recommendedName>
        <fullName evidence="2">KfrA N-terminal DNA-binding domain-containing protein</fullName>
    </recommendedName>
</protein>
<dbReference type="Proteomes" id="UP000175616">
    <property type="component" value="Unassembled WGS sequence"/>
</dbReference>
<evidence type="ECO:0000313" key="3">
    <source>
        <dbReference type="EMBL" id="OFC28709.1"/>
    </source>
</evidence>
<feature type="domain" description="KfrA N-terminal DNA-binding" evidence="2">
    <location>
        <begin position="12"/>
        <end position="121"/>
    </location>
</feature>
<evidence type="ECO:0000256" key="1">
    <source>
        <dbReference type="SAM" id="Coils"/>
    </source>
</evidence>
<gene>
    <name evidence="3" type="ORF">BAE27_15155</name>
</gene>
<dbReference type="InterPro" id="IPR021104">
    <property type="entry name" value="KfrA_DNA-bd_N"/>
</dbReference>